<evidence type="ECO:0000313" key="1">
    <source>
        <dbReference type="EMBL" id="KAJ7515709.1"/>
    </source>
</evidence>
<accession>A0ACC2AFQ8</accession>
<protein>
    <submittedName>
        <fullName evidence="1">Uncharacterized protein</fullName>
    </submittedName>
</protein>
<reference evidence="2" key="1">
    <citation type="journal article" date="2024" name="Proc. Natl. Acad. Sci. U.S.A.">
        <title>Extraordinary preservation of gene collinearity over three hundred million years revealed in homosporous lycophytes.</title>
        <authorList>
            <person name="Li C."/>
            <person name="Wickell D."/>
            <person name="Kuo L.Y."/>
            <person name="Chen X."/>
            <person name="Nie B."/>
            <person name="Liao X."/>
            <person name="Peng D."/>
            <person name="Ji J."/>
            <person name="Jenkins J."/>
            <person name="Williams M."/>
            <person name="Shu S."/>
            <person name="Plott C."/>
            <person name="Barry K."/>
            <person name="Rajasekar S."/>
            <person name="Grimwood J."/>
            <person name="Han X."/>
            <person name="Sun S."/>
            <person name="Hou Z."/>
            <person name="He W."/>
            <person name="Dai G."/>
            <person name="Sun C."/>
            <person name="Schmutz J."/>
            <person name="Leebens-Mack J.H."/>
            <person name="Li F.W."/>
            <person name="Wang L."/>
        </authorList>
    </citation>
    <scope>NUCLEOTIDE SEQUENCE [LARGE SCALE GENOMIC DNA]</scope>
    <source>
        <strain evidence="2">cv. PW_Plant_1</strain>
    </source>
</reference>
<name>A0ACC2AFQ8_DIPCM</name>
<gene>
    <name evidence="1" type="ORF">O6H91_22G024500</name>
</gene>
<dbReference type="EMBL" id="CM055113">
    <property type="protein sequence ID" value="KAJ7515709.1"/>
    <property type="molecule type" value="Genomic_DNA"/>
</dbReference>
<proteinExistence type="predicted"/>
<dbReference type="Proteomes" id="UP001162992">
    <property type="component" value="Chromosome 22"/>
</dbReference>
<keyword evidence="2" id="KW-1185">Reference proteome</keyword>
<evidence type="ECO:0000313" key="2">
    <source>
        <dbReference type="Proteomes" id="UP001162992"/>
    </source>
</evidence>
<sequence length="291" mass="32909">MDLKVLQKKLGMSEESPALIRKAQELQRLSNVSFDSASFGVGDVCKSILCFELACTALDITFDRYKGIRLSGLSEKAYLKSFNALQNALGLRKEVDVRQLAVQFGCVRLIETVRKALTMYKQRFIMALPEARRSSADFGRPVFVAVAFYLCAKKHQLKVDKARLMEICGVSESEFTQVSTSMMDLCFDILGVQKEKKDPTLIKFNRELLDSLPGKRRIEEADESASDCESIDEDDHVEVPGFKRSKRSEAKAEYKEWKSKVVATRTNNSMLLSGVKRAKQMQLSCFSKRLN</sequence>
<organism evidence="1 2">
    <name type="scientific">Diphasiastrum complanatum</name>
    <name type="common">Issler's clubmoss</name>
    <name type="synonym">Lycopodium complanatum</name>
    <dbReference type="NCBI Taxonomy" id="34168"/>
    <lineage>
        <taxon>Eukaryota</taxon>
        <taxon>Viridiplantae</taxon>
        <taxon>Streptophyta</taxon>
        <taxon>Embryophyta</taxon>
        <taxon>Tracheophyta</taxon>
        <taxon>Lycopodiopsida</taxon>
        <taxon>Lycopodiales</taxon>
        <taxon>Lycopodiaceae</taxon>
        <taxon>Lycopodioideae</taxon>
        <taxon>Diphasiastrum</taxon>
    </lineage>
</organism>
<comment type="caution">
    <text evidence="1">The sequence shown here is derived from an EMBL/GenBank/DDBJ whole genome shotgun (WGS) entry which is preliminary data.</text>
</comment>